<evidence type="ECO:0000313" key="2">
    <source>
        <dbReference type="Proteomes" id="UP000199323"/>
    </source>
</evidence>
<keyword evidence="2" id="KW-1185">Reference proteome</keyword>
<dbReference type="STRING" id="380248.SAMN05216251_12220"/>
<dbReference type="RefSeq" id="WP_093716644.1">
    <property type="nucleotide sequence ID" value="NZ_FONG01000022.1"/>
</dbReference>
<dbReference type="AlphaFoldDB" id="A0A1I2KEB4"/>
<dbReference type="GO" id="GO:0016829">
    <property type="term" value="F:lyase activity"/>
    <property type="evidence" value="ECO:0007669"/>
    <property type="project" value="UniProtKB-KW"/>
</dbReference>
<dbReference type="Proteomes" id="UP000199323">
    <property type="component" value="Unassembled WGS sequence"/>
</dbReference>
<accession>A0A1I2KEB4</accession>
<dbReference type="Pfam" id="PF13714">
    <property type="entry name" value="PEP_mutase"/>
    <property type="match status" value="1"/>
</dbReference>
<dbReference type="PANTHER" id="PTHR42905:SF16">
    <property type="entry name" value="CARBOXYPHOSPHONOENOLPYRUVATE PHOSPHONOMUTASE-LIKE PROTEIN (AFU_ORTHOLOGUE AFUA_5G07230)"/>
    <property type="match status" value="1"/>
</dbReference>
<evidence type="ECO:0000313" key="1">
    <source>
        <dbReference type="EMBL" id="SFF63266.1"/>
    </source>
</evidence>
<sequence>MSERVDDAEHAGAEALRALHHGRAADDPLVLPGPWDAASARVFADAGFAALATPSAGVSASLGYEDGAAPADEMFAAIRRITRAVDVPVSADVEAGYGLEPRELVERLLEAGAVGCNLEDSDSATRRLVEPREQADRLAAVRAAAGDALVINARVDTFLRGDRTTGAAVERGKLYAAAGADCVYPILAPPSLLAEVAEGVGVPVNALCRPGGPSPRELGVLGAARVTFGGGLQEQALEAVRDMARGLRA</sequence>
<name>A0A1I2KEB4_9ACTN</name>
<dbReference type="InterPro" id="IPR040442">
    <property type="entry name" value="Pyrv_kinase-like_dom_sf"/>
</dbReference>
<organism evidence="1 2">
    <name type="scientific">Actinacidiphila alni</name>
    <dbReference type="NCBI Taxonomy" id="380248"/>
    <lineage>
        <taxon>Bacteria</taxon>
        <taxon>Bacillati</taxon>
        <taxon>Actinomycetota</taxon>
        <taxon>Actinomycetes</taxon>
        <taxon>Kitasatosporales</taxon>
        <taxon>Streptomycetaceae</taxon>
        <taxon>Actinacidiphila</taxon>
    </lineage>
</organism>
<gene>
    <name evidence="1" type="ORF">SAMN05216251_12220</name>
</gene>
<dbReference type="InterPro" id="IPR015813">
    <property type="entry name" value="Pyrv/PenolPyrv_kinase-like_dom"/>
</dbReference>
<proteinExistence type="predicted"/>
<protein>
    <submittedName>
        <fullName evidence="1">2-Methylisocitrate lyase, PEP mutase family</fullName>
    </submittedName>
</protein>
<dbReference type="PANTHER" id="PTHR42905">
    <property type="entry name" value="PHOSPHOENOLPYRUVATE CARBOXYLASE"/>
    <property type="match status" value="1"/>
</dbReference>
<keyword evidence="1" id="KW-0456">Lyase</keyword>
<dbReference type="InterPro" id="IPR039556">
    <property type="entry name" value="ICL/PEPM"/>
</dbReference>
<dbReference type="Gene3D" id="3.20.20.60">
    <property type="entry name" value="Phosphoenolpyruvate-binding domains"/>
    <property type="match status" value="1"/>
</dbReference>
<dbReference type="EMBL" id="FONG01000022">
    <property type="protein sequence ID" value="SFF63266.1"/>
    <property type="molecule type" value="Genomic_DNA"/>
</dbReference>
<reference evidence="1 2" key="1">
    <citation type="submission" date="2016-10" db="EMBL/GenBank/DDBJ databases">
        <authorList>
            <person name="de Groot N.N."/>
        </authorList>
    </citation>
    <scope>NUCLEOTIDE SEQUENCE [LARGE SCALE GENOMIC DNA]</scope>
    <source>
        <strain evidence="1 2">CGMCC 4.3510</strain>
    </source>
</reference>
<dbReference type="SUPFAM" id="SSF51621">
    <property type="entry name" value="Phosphoenolpyruvate/pyruvate domain"/>
    <property type="match status" value="1"/>
</dbReference>
<dbReference type="OrthoDB" id="9780430at2"/>
<dbReference type="CDD" id="cd00377">
    <property type="entry name" value="ICL_PEPM"/>
    <property type="match status" value="1"/>
</dbReference>